<proteinExistence type="predicted"/>
<accession>A0A9D3SD30</accession>
<dbReference type="Proteomes" id="UP000824219">
    <property type="component" value="Linkage Group LG21"/>
</dbReference>
<dbReference type="AlphaFoldDB" id="A0A9D3SD30"/>
<protein>
    <submittedName>
        <fullName evidence="1">Uncharacterized protein</fullName>
    </submittedName>
</protein>
<organism evidence="1 2">
    <name type="scientific">Hemibagrus wyckioides</name>
    <dbReference type="NCBI Taxonomy" id="337641"/>
    <lineage>
        <taxon>Eukaryota</taxon>
        <taxon>Metazoa</taxon>
        <taxon>Chordata</taxon>
        <taxon>Craniata</taxon>
        <taxon>Vertebrata</taxon>
        <taxon>Euteleostomi</taxon>
        <taxon>Actinopterygii</taxon>
        <taxon>Neopterygii</taxon>
        <taxon>Teleostei</taxon>
        <taxon>Ostariophysi</taxon>
        <taxon>Siluriformes</taxon>
        <taxon>Bagridae</taxon>
        <taxon>Hemibagrus</taxon>
    </lineage>
</organism>
<evidence type="ECO:0000313" key="1">
    <source>
        <dbReference type="EMBL" id="KAG7319250.1"/>
    </source>
</evidence>
<dbReference type="EMBL" id="JAHKSW010000021">
    <property type="protein sequence ID" value="KAG7319250.1"/>
    <property type="molecule type" value="Genomic_DNA"/>
</dbReference>
<name>A0A9D3SD30_9TELE</name>
<keyword evidence="2" id="KW-1185">Reference proteome</keyword>
<evidence type="ECO:0000313" key="2">
    <source>
        <dbReference type="Proteomes" id="UP000824219"/>
    </source>
</evidence>
<sequence length="66" mass="7270">MFLTSTSVAALKYGAQREFRDANVPFAVPQRREMTEVFDDPGEPCLVGSSRLRSAISAKFSGTCRI</sequence>
<gene>
    <name evidence="1" type="ORF">KOW79_017724</name>
</gene>
<reference evidence="1 2" key="1">
    <citation type="submission" date="2021-06" db="EMBL/GenBank/DDBJ databases">
        <title>Chromosome-level genome assembly of the red-tail catfish (Hemibagrus wyckioides).</title>
        <authorList>
            <person name="Shao F."/>
        </authorList>
    </citation>
    <scope>NUCLEOTIDE SEQUENCE [LARGE SCALE GENOMIC DNA]</scope>
    <source>
        <strain evidence="1">EC202008001</strain>
        <tissue evidence="1">Blood</tissue>
    </source>
</reference>
<comment type="caution">
    <text evidence="1">The sequence shown here is derived from an EMBL/GenBank/DDBJ whole genome shotgun (WGS) entry which is preliminary data.</text>
</comment>